<dbReference type="EC" id="1.8.3.2" evidence="2"/>
<evidence type="ECO:0000256" key="2">
    <source>
        <dbReference type="ARBA" id="ARBA00012512"/>
    </source>
</evidence>
<evidence type="ECO:0000313" key="8">
    <source>
        <dbReference type="EMBL" id="QHT30921.1"/>
    </source>
</evidence>
<dbReference type="PANTHER" id="PTHR12645">
    <property type="entry name" value="ALR/ERV"/>
    <property type="match status" value="1"/>
</dbReference>
<sequence>MTKVWGPMGWMFLHSISVAYPDVPTPEEKILLNETMNAFASTITCAHCRQHFGTIFGGYKKSVPSWSNSKQNLFLAICRLHNTVNKKLDKPIPKTVVECITSLKTATTYTSQSEFRKKYIEYLWKDWNNYGRGTSYQAIAFSGIKVMQKINNEYWNLKEVSYSDLILPEGDVLVYPNQPKSTKIVFPKMKLRNVIWAPR</sequence>
<evidence type="ECO:0000256" key="1">
    <source>
        <dbReference type="ARBA" id="ARBA00001974"/>
    </source>
</evidence>
<dbReference type="PANTHER" id="PTHR12645:SF0">
    <property type="entry name" value="FAD-LINKED SULFHYDRYL OXIDASE ALR"/>
    <property type="match status" value="1"/>
</dbReference>
<dbReference type="AlphaFoldDB" id="A0A6C0EQG7"/>
<evidence type="ECO:0000256" key="5">
    <source>
        <dbReference type="ARBA" id="ARBA00023002"/>
    </source>
</evidence>
<evidence type="ECO:0000256" key="3">
    <source>
        <dbReference type="ARBA" id="ARBA00022630"/>
    </source>
</evidence>
<dbReference type="SUPFAM" id="SSF69000">
    <property type="entry name" value="FAD-dependent thiol oxidase"/>
    <property type="match status" value="1"/>
</dbReference>
<keyword evidence="6" id="KW-1015">Disulfide bond</keyword>
<keyword evidence="5" id="KW-0560">Oxidoreductase</keyword>
<evidence type="ECO:0000256" key="6">
    <source>
        <dbReference type="ARBA" id="ARBA00023157"/>
    </source>
</evidence>
<dbReference type="GO" id="GO:0005739">
    <property type="term" value="C:mitochondrion"/>
    <property type="evidence" value="ECO:0007669"/>
    <property type="project" value="TreeGrafter"/>
</dbReference>
<feature type="domain" description="ERV/ALR sulfhydryl oxidase" evidence="7">
    <location>
        <begin position="1"/>
        <end position="109"/>
    </location>
</feature>
<reference evidence="8" key="1">
    <citation type="journal article" date="2020" name="Nature">
        <title>Giant virus diversity and host interactions through global metagenomics.</title>
        <authorList>
            <person name="Schulz F."/>
            <person name="Roux S."/>
            <person name="Paez-Espino D."/>
            <person name="Jungbluth S."/>
            <person name="Walsh D.A."/>
            <person name="Denef V.J."/>
            <person name="McMahon K.D."/>
            <person name="Konstantinidis K.T."/>
            <person name="Eloe-Fadrosh E.A."/>
            <person name="Kyrpides N.C."/>
            <person name="Woyke T."/>
        </authorList>
    </citation>
    <scope>NUCLEOTIDE SEQUENCE</scope>
    <source>
        <strain evidence="8">GVMAG-M-3300009151-50</strain>
    </source>
</reference>
<evidence type="ECO:0000256" key="4">
    <source>
        <dbReference type="ARBA" id="ARBA00022827"/>
    </source>
</evidence>
<proteinExistence type="predicted"/>
<dbReference type="InterPro" id="IPR039799">
    <property type="entry name" value="ALR/ERV"/>
</dbReference>
<dbReference type="InterPro" id="IPR036774">
    <property type="entry name" value="ERV/ALR_sulphydryl_oxid_sf"/>
</dbReference>
<organism evidence="8">
    <name type="scientific">viral metagenome</name>
    <dbReference type="NCBI Taxonomy" id="1070528"/>
    <lineage>
        <taxon>unclassified sequences</taxon>
        <taxon>metagenomes</taxon>
        <taxon>organismal metagenomes</taxon>
    </lineage>
</organism>
<dbReference type="InterPro" id="IPR017905">
    <property type="entry name" value="ERV/ALR_sulphydryl_oxidase"/>
</dbReference>
<dbReference type="GO" id="GO:0016971">
    <property type="term" value="F:flavin-dependent sulfhydryl oxidase activity"/>
    <property type="evidence" value="ECO:0007669"/>
    <property type="project" value="InterPro"/>
</dbReference>
<accession>A0A6C0EQG7</accession>
<comment type="cofactor">
    <cofactor evidence="1">
        <name>FAD</name>
        <dbReference type="ChEBI" id="CHEBI:57692"/>
    </cofactor>
</comment>
<protein>
    <recommendedName>
        <fullName evidence="2">thiol oxidase</fullName>
        <ecNumber evidence="2">1.8.3.2</ecNumber>
    </recommendedName>
</protein>
<dbReference type="EMBL" id="MN738913">
    <property type="protein sequence ID" value="QHT30921.1"/>
    <property type="molecule type" value="Genomic_DNA"/>
</dbReference>
<dbReference type="Gene3D" id="1.20.120.310">
    <property type="entry name" value="ERV/ALR sulfhydryl oxidase domain"/>
    <property type="match status" value="1"/>
</dbReference>
<keyword evidence="3" id="KW-0285">Flavoprotein</keyword>
<keyword evidence="4" id="KW-0274">FAD</keyword>
<dbReference type="Pfam" id="PF04777">
    <property type="entry name" value="Evr1_Alr"/>
    <property type="match status" value="1"/>
</dbReference>
<evidence type="ECO:0000259" key="7">
    <source>
        <dbReference type="PROSITE" id="PS51324"/>
    </source>
</evidence>
<dbReference type="GO" id="GO:0050660">
    <property type="term" value="F:flavin adenine dinucleotide binding"/>
    <property type="evidence" value="ECO:0007669"/>
    <property type="project" value="TreeGrafter"/>
</dbReference>
<name>A0A6C0EQG7_9ZZZZ</name>
<dbReference type="PROSITE" id="PS51324">
    <property type="entry name" value="ERV_ALR"/>
    <property type="match status" value="1"/>
</dbReference>